<reference evidence="1" key="1">
    <citation type="submission" date="2022-06" db="EMBL/GenBank/DDBJ databases">
        <title>New cyanobacteria of genus Symplocastrum in benthos of Lake Baikal.</title>
        <authorList>
            <person name="Sorokovikova E."/>
            <person name="Tikhonova I."/>
            <person name="Krasnopeev A."/>
            <person name="Evseev P."/>
            <person name="Gladkikh A."/>
            <person name="Belykh O."/>
        </authorList>
    </citation>
    <scope>NUCLEOTIDE SEQUENCE</scope>
    <source>
        <strain evidence="1">BBK-W-15</strain>
    </source>
</reference>
<comment type="caution">
    <text evidence="1">The sequence shown here is derived from an EMBL/GenBank/DDBJ whole genome shotgun (WGS) entry which is preliminary data.</text>
</comment>
<proteinExistence type="predicted"/>
<accession>A0AAE3KNA3</accession>
<keyword evidence="2" id="KW-1185">Reference proteome</keyword>
<dbReference type="RefSeq" id="WP_254011240.1">
    <property type="nucleotide sequence ID" value="NZ_JAMZMM010000055.1"/>
</dbReference>
<name>A0AAE3KNA3_9CYAN</name>
<evidence type="ECO:0000313" key="1">
    <source>
        <dbReference type="EMBL" id="MCP2728443.1"/>
    </source>
</evidence>
<organism evidence="1 2">
    <name type="scientific">Limnofasciculus baicalensis BBK-W-15</name>
    <dbReference type="NCBI Taxonomy" id="2699891"/>
    <lineage>
        <taxon>Bacteria</taxon>
        <taxon>Bacillati</taxon>
        <taxon>Cyanobacteriota</taxon>
        <taxon>Cyanophyceae</taxon>
        <taxon>Coleofasciculales</taxon>
        <taxon>Coleofasciculaceae</taxon>
        <taxon>Limnofasciculus</taxon>
        <taxon>Limnofasciculus baicalensis</taxon>
    </lineage>
</organism>
<gene>
    <name evidence="1" type="ORF">NJ959_08140</name>
</gene>
<sequence>MKKAASNPGQLCLSIGKPLSLLLAEVHKSSRNPQLRKAAAQMQEALQIFAQANQTGLSKSVKAKVAIQEILTK</sequence>
<evidence type="ECO:0000313" key="2">
    <source>
        <dbReference type="Proteomes" id="UP001204953"/>
    </source>
</evidence>
<dbReference type="EMBL" id="JAMZMM010000055">
    <property type="protein sequence ID" value="MCP2728443.1"/>
    <property type="molecule type" value="Genomic_DNA"/>
</dbReference>
<protein>
    <submittedName>
        <fullName evidence="1">Uncharacterized protein</fullName>
    </submittedName>
</protein>
<dbReference type="Proteomes" id="UP001204953">
    <property type="component" value="Unassembled WGS sequence"/>
</dbReference>
<dbReference type="AlphaFoldDB" id="A0AAE3KNA3"/>